<organism evidence="1">
    <name type="scientific">Siphoviridae sp. ctnpt50</name>
    <dbReference type="NCBI Taxonomy" id="2827941"/>
    <lineage>
        <taxon>Viruses</taxon>
        <taxon>Duplodnaviria</taxon>
        <taxon>Heunggongvirae</taxon>
        <taxon>Uroviricota</taxon>
        <taxon>Caudoviricetes</taxon>
    </lineage>
</organism>
<sequence length="389" mass="43844">MKIKFSIGPGKTLAPGVSQAPDLQYIKSKFFYISTSENGIAPQAANGAPEKIENANVMSVVDDNLRSVIGLFNFENVENNGKIITTAAAQGISNDDQSLYSISIYKKEIWYNRETGRPVEQDVWTPVVLEDASGTIRDFNIGNNRYYKYVFRLVENKVDGNVEYQSGIIVPIKTSWQGWSITELHETDDPKVFTAAPKDVWKFKYNISNGAQTQNVAKTQQDTLSRYPIFSHGVKNAVGGSVTCLLGREMINADYTNKEWVYEQDPNTSEPNFVWRESSGPLENLGGYRERLGRVQNFCGTNHDYLSASVLGFRNLTSNEAVDMLDKWRDVCYSGNPKLLKDQKGQTFIIQITDPSNTTNESWEKMPEEISFSWIEIADAKDCRIIQAE</sequence>
<accession>A0A8S5SE14</accession>
<reference evidence="1" key="1">
    <citation type="journal article" date="2021" name="Proc. Natl. Acad. Sci. U.S.A.">
        <title>A Catalog of Tens of Thousands of Viruses from Human Metagenomes Reveals Hidden Associations with Chronic Diseases.</title>
        <authorList>
            <person name="Tisza M.J."/>
            <person name="Buck C.B."/>
        </authorList>
    </citation>
    <scope>NUCLEOTIDE SEQUENCE</scope>
    <source>
        <strain evidence="1">Ctnpt50</strain>
    </source>
</reference>
<evidence type="ECO:0000313" key="1">
    <source>
        <dbReference type="EMBL" id="DAF49027.1"/>
    </source>
</evidence>
<dbReference type="EMBL" id="BK032577">
    <property type="protein sequence ID" value="DAF49027.1"/>
    <property type="molecule type" value="Genomic_DNA"/>
</dbReference>
<protein>
    <submittedName>
        <fullName evidence="1">Uncharacterized protein</fullName>
    </submittedName>
</protein>
<name>A0A8S5SE14_9CAUD</name>
<proteinExistence type="predicted"/>